<feature type="chain" id="PRO_5047045570" description="Alginate export domain-containing protein" evidence="1">
    <location>
        <begin position="23"/>
        <end position="417"/>
    </location>
</feature>
<reference evidence="3" key="1">
    <citation type="journal article" date="2019" name="Int. J. Syst. Evol. Microbiol.">
        <title>The Global Catalogue of Microorganisms (GCM) 10K type strain sequencing project: providing services to taxonomists for standard genome sequencing and annotation.</title>
        <authorList>
            <consortium name="The Broad Institute Genomics Platform"/>
            <consortium name="The Broad Institute Genome Sequencing Center for Infectious Disease"/>
            <person name="Wu L."/>
            <person name="Ma J."/>
        </authorList>
    </citation>
    <scope>NUCLEOTIDE SEQUENCE [LARGE SCALE GENOMIC DNA]</scope>
    <source>
        <strain evidence="3">KCTC 23701</strain>
    </source>
</reference>
<keyword evidence="1" id="KW-0732">Signal</keyword>
<proteinExistence type="predicted"/>
<dbReference type="Proteomes" id="UP000604737">
    <property type="component" value="Unassembled WGS sequence"/>
</dbReference>
<keyword evidence="3" id="KW-1185">Reference proteome</keyword>
<evidence type="ECO:0000256" key="1">
    <source>
        <dbReference type="SAM" id="SignalP"/>
    </source>
</evidence>
<dbReference type="RefSeq" id="WP_189461974.1">
    <property type="nucleotide sequence ID" value="NZ_BMYO01000009.1"/>
</dbReference>
<evidence type="ECO:0000313" key="2">
    <source>
        <dbReference type="EMBL" id="GHD68030.1"/>
    </source>
</evidence>
<evidence type="ECO:0000313" key="3">
    <source>
        <dbReference type="Proteomes" id="UP000604737"/>
    </source>
</evidence>
<gene>
    <name evidence="2" type="ORF">GCM10007350_32600</name>
</gene>
<evidence type="ECO:0008006" key="4">
    <source>
        <dbReference type="Google" id="ProtNLM"/>
    </source>
</evidence>
<organism evidence="2 3">
    <name type="scientific">Jeongeupia chitinilytica</name>
    <dbReference type="NCBI Taxonomy" id="1041641"/>
    <lineage>
        <taxon>Bacteria</taxon>
        <taxon>Pseudomonadati</taxon>
        <taxon>Pseudomonadota</taxon>
        <taxon>Betaproteobacteria</taxon>
        <taxon>Neisseriales</taxon>
        <taxon>Chitinibacteraceae</taxon>
        <taxon>Jeongeupia</taxon>
    </lineage>
</organism>
<dbReference type="EMBL" id="BMYO01000009">
    <property type="protein sequence ID" value="GHD68030.1"/>
    <property type="molecule type" value="Genomic_DNA"/>
</dbReference>
<dbReference type="SUPFAM" id="SSF56935">
    <property type="entry name" value="Porins"/>
    <property type="match status" value="1"/>
</dbReference>
<accession>A0ABQ3H4P7</accession>
<sequence length="417" mass="46241">MKHPGPWLLVALGALLPAAAMADDDAALQLADRTADRVEAARDWRFLAELAGADAQYRFNDQPAEARLSLDGRIDRRFHDDWRFVLADRLDLRSSGGHQTSINTLKEAYLGWQPDTDLLFDLGRINTRYGAGFGYNPTDFFKVGALRSVTSVNPASLRENRLGSVMLRGQTLWDGGSLTAMYSPKLADTPSDDAFSLDLGASNPQDRWLLTLSQSLCASGCDNLNPQWLLYHDSDTTQLGLNWSVLLGDATIVYVEWAGGRQPSVAGRVAGVDDSAFRNAVATGLSWTAATKLTLTLEYQYDGAALDDAGWSALRTGPVGPYLGYRQRAAQRQDLTTRHAAMLYAQWQDALIPRVDLSGFVRQDLIDDSRLSWLETRWRGDSTDIALQWQYDAGDARSNYGGLPQRQIWQALLTHYF</sequence>
<feature type="signal peptide" evidence="1">
    <location>
        <begin position="1"/>
        <end position="22"/>
    </location>
</feature>
<name>A0ABQ3H4P7_9NEIS</name>
<protein>
    <recommendedName>
        <fullName evidence="4">Alginate export domain-containing protein</fullName>
    </recommendedName>
</protein>
<comment type="caution">
    <text evidence="2">The sequence shown here is derived from an EMBL/GenBank/DDBJ whole genome shotgun (WGS) entry which is preliminary data.</text>
</comment>